<dbReference type="Proteomes" id="UP000176377">
    <property type="component" value="Unassembled WGS sequence"/>
</dbReference>
<evidence type="ECO:0000256" key="5">
    <source>
        <dbReference type="ARBA" id="ARBA00022691"/>
    </source>
</evidence>
<evidence type="ECO:0000256" key="3">
    <source>
        <dbReference type="ARBA" id="ARBA00022603"/>
    </source>
</evidence>
<dbReference type="PIRSF" id="PIRSF005917">
    <property type="entry name" value="MTase_YraL"/>
    <property type="match status" value="1"/>
</dbReference>
<proteinExistence type="inferred from homology"/>
<dbReference type="Pfam" id="PF00590">
    <property type="entry name" value="TP_methylase"/>
    <property type="match status" value="1"/>
</dbReference>
<dbReference type="EC" id="2.1.1.198" evidence="6"/>
<evidence type="ECO:0000256" key="6">
    <source>
        <dbReference type="HAMAP-Rule" id="MF_01877"/>
    </source>
</evidence>
<evidence type="ECO:0000313" key="8">
    <source>
        <dbReference type="EMBL" id="OGG57822.1"/>
    </source>
</evidence>
<evidence type="ECO:0000313" key="9">
    <source>
        <dbReference type="Proteomes" id="UP000176377"/>
    </source>
</evidence>
<comment type="function">
    <text evidence="6">Catalyzes the 2'-O-methylation of the ribose of cytidine 1402 (C1402) in 16S rRNA.</text>
</comment>
<keyword evidence="2 6" id="KW-0698">rRNA processing</keyword>
<accession>A0A1F6D9Z0</accession>
<dbReference type="PANTHER" id="PTHR46111">
    <property type="entry name" value="RIBOSOMAL RNA SMALL SUBUNIT METHYLTRANSFERASE I"/>
    <property type="match status" value="1"/>
</dbReference>
<dbReference type="EMBL" id="MFLA01000044">
    <property type="protein sequence ID" value="OGG57822.1"/>
    <property type="molecule type" value="Genomic_DNA"/>
</dbReference>
<dbReference type="Gene3D" id="3.30.950.10">
    <property type="entry name" value="Methyltransferase, Cobalt-precorrin-4 Transmethylase, Domain 2"/>
    <property type="match status" value="1"/>
</dbReference>
<keyword evidence="3 6" id="KW-0489">Methyltransferase</keyword>
<keyword evidence="1 6" id="KW-0963">Cytoplasm</keyword>
<comment type="similarity">
    <text evidence="6">Belongs to the methyltransferase superfamily. RsmI family.</text>
</comment>
<comment type="catalytic activity">
    <reaction evidence="6">
        <text>cytidine(1402) in 16S rRNA + S-adenosyl-L-methionine = 2'-O-methylcytidine(1402) in 16S rRNA + S-adenosyl-L-homocysteine + H(+)</text>
        <dbReference type="Rhea" id="RHEA:42924"/>
        <dbReference type="Rhea" id="RHEA-COMP:10285"/>
        <dbReference type="Rhea" id="RHEA-COMP:10286"/>
        <dbReference type="ChEBI" id="CHEBI:15378"/>
        <dbReference type="ChEBI" id="CHEBI:57856"/>
        <dbReference type="ChEBI" id="CHEBI:59789"/>
        <dbReference type="ChEBI" id="CHEBI:74495"/>
        <dbReference type="ChEBI" id="CHEBI:82748"/>
        <dbReference type="EC" id="2.1.1.198"/>
    </reaction>
</comment>
<dbReference type="PROSITE" id="PS01296">
    <property type="entry name" value="RSMI"/>
    <property type="match status" value="1"/>
</dbReference>
<dbReference type="InterPro" id="IPR008189">
    <property type="entry name" value="rRNA_ssu_MeTfrase_I"/>
</dbReference>
<dbReference type="InterPro" id="IPR035996">
    <property type="entry name" value="4pyrrol_Methylase_sf"/>
</dbReference>
<comment type="subcellular location">
    <subcellularLocation>
        <location evidence="6">Cytoplasm</location>
    </subcellularLocation>
</comment>
<dbReference type="SUPFAM" id="SSF53790">
    <property type="entry name" value="Tetrapyrrole methylase"/>
    <property type="match status" value="1"/>
</dbReference>
<evidence type="ECO:0000256" key="2">
    <source>
        <dbReference type="ARBA" id="ARBA00022552"/>
    </source>
</evidence>
<dbReference type="HAMAP" id="MF_01877">
    <property type="entry name" value="16SrRNA_methyltr_I"/>
    <property type="match status" value="1"/>
</dbReference>
<comment type="caution">
    <text evidence="8">The sequence shown here is derived from an EMBL/GenBank/DDBJ whole genome shotgun (WGS) entry which is preliminary data.</text>
</comment>
<dbReference type="InterPro" id="IPR014777">
    <property type="entry name" value="4pyrrole_Mease_sub1"/>
</dbReference>
<dbReference type="Gene3D" id="3.40.1010.10">
    <property type="entry name" value="Cobalt-precorrin-4 Transmethylase, Domain 1"/>
    <property type="match status" value="1"/>
</dbReference>
<gene>
    <name evidence="6" type="primary">rsmI</name>
    <name evidence="8" type="ORF">A2765_03410</name>
</gene>
<dbReference type="CDD" id="cd11648">
    <property type="entry name" value="RsmI"/>
    <property type="match status" value="1"/>
</dbReference>
<dbReference type="InterPro" id="IPR018063">
    <property type="entry name" value="SAM_MeTrfase_RsmI_CS"/>
</dbReference>
<evidence type="ECO:0000256" key="4">
    <source>
        <dbReference type="ARBA" id="ARBA00022679"/>
    </source>
</evidence>
<dbReference type="InterPro" id="IPR014776">
    <property type="entry name" value="4pyrrole_Mease_sub2"/>
</dbReference>
<sequence length="224" mass="24518">MSKLSVVATPIGNLEDITLRALRTLKEADVVAAEDTRVTRKLLTHYGVHTKLVSFHANSGAKGFAKIVNLLKEGKWVALVSDAGTPSISDPGLELVSVVREELPEVKVETVAGPSALAAALAVAGLRVPSFTFYGFLPHKKGRETLLAEIAKGSRSSVFFESPHRIYKTLERLAALVPLRRVGVFRELTKMFEDHQVGYAPTLLPYFKNPQKQRGEFVVIVEGK</sequence>
<dbReference type="NCBIfam" id="TIGR00096">
    <property type="entry name" value="16S rRNA (cytidine(1402)-2'-O)-methyltransferase"/>
    <property type="match status" value="1"/>
</dbReference>
<reference evidence="8 9" key="1">
    <citation type="journal article" date="2016" name="Nat. Commun.">
        <title>Thousands of microbial genomes shed light on interconnected biogeochemical processes in an aquifer system.</title>
        <authorList>
            <person name="Anantharaman K."/>
            <person name="Brown C.T."/>
            <person name="Hug L.A."/>
            <person name="Sharon I."/>
            <person name="Castelle C.J."/>
            <person name="Probst A.J."/>
            <person name="Thomas B.C."/>
            <person name="Singh A."/>
            <person name="Wilkins M.J."/>
            <person name="Karaoz U."/>
            <person name="Brodie E.L."/>
            <person name="Williams K.H."/>
            <person name="Hubbard S.S."/>
            <person name="Banfield J.F."/>
        </authorList>
    </citation>
    <scope>NUCLEOTIDE SEQUENCE [LARGE SCALE GENOMIC DNA]</scope>
</reference>
<dbReference type="AlphaFoldDB" id="A0A1F6D9Z0"/>
<protein>
    <recommendedName>
        <fullName evidence="6">Ribosomal RNA small subunit methyltransferase I</fullName>
        <ecNumber evidence="6">2.1.1.198</ecNumber>
    </recommendedName>
    <alternativeName>
        <fullName evidence="6">16S rRNA 2'-O-ribose C1402 methyltransferase</fullName>
    </alternativeName>
    <alternativeName>
        <fullName evidence="6">rRNA (cytidine-2'-O-)-methyltransferase RsmI</fullName>
    </alternativeName>
</protein>
<evidence type="ECO:0000256" key="1">
    <source>
        <dbReference type="ARBA" id="ARBA00022490"/>
    </source>
</evidence>
<keyword evidence="4 6" id="KW-0808">Transferase</keyword>
<feature type="domain" description="Tetrapyrrole methylase" evidence="7">
    <location>
        <begin position="3"/>
        <end position="194"/>
    </location>
</feature>
<dbReference type="FunFam" id="3.40.1010.10:FF:000007">
    <property type="entry name" value="Ribosomal RNA small subunit methyltransferase I"/>
    <property type="match status" value="1"/>
</dbReference>
<keyword evidence="5 6" id="KW-0949">S-adenosyl-L-methionine</keyword>
<dbReference type="GO" id="GO:0070677">
    <property type="term" value="F:rRNA (cytosine-2'-O-)-methyltransferase activity"/>
    <property type="evidence" value="ECO:0007669"/>
    <property type="project" value="UniProtKB-UniRule"/>
</dbReference>
<dbReference type="PANTHER" id="PTHR46111:SF1">
    <property type="entry name" value="RIBOSOMAL RNA SMALL SUBUNIT METHYLTRANSFERASE I"/>
    <property type="match status" value="1"/>
</dbReference>
<name>A0A1F6D9Z0_9BACT</name>
<evidence type="ECO:0000259" key="7">
    <source>
        <dbReference type="Pfam" id="PF00590"/>
    </source>
</evidence>
<dbReference type="GO" id="GO:0005737">
    <property type="term" value="C:cytoplasm"/>
    <property type="evidence" value="ECO:0007669"/>
    <property type="project" value="UniProtKB-SubCell"/>
</dbReference>
<dbReference type="InterPro" id="IPR000878">
    <property type="entry name" value="4pyrrol_Mease"/>
</dbReference>
<organism evidence="8 9">
    <name type="scientific">Candidatus Kaiserbacteria bacterium RIFCSPHIGHO2_01_FULL_56_24</name>
    <dbReference type="NCBI Taxonomy" id="1798487"/>
    <lineage>
        <taxon>Bacteria</taxon>
        <taxon>Candidatus Kaiseribacteriota</taxon>
    </lineage>
</organism>